<gene>
    <name evidence="1" type="ORF">Csa_2G295980</name>
</gene>
<name>A0A0A0LJX0_CUCSA</name>
<dbReference type="AlphaFoldDB" id="A0A0A0LJX0"/>
<dbReference type="Proteomes" id="UP000029981">
    <property type="component" value="Chromosome 2"/>
</dbReference>
<sequence>MLNIEFKERSNVFQTVEKLRLEARTKWVRQFKVQRVVSNVGKCPTEKNSAFLSCCCCCFTWSYTTEGGARRQKTAGAAMERERKNRLAFLRRTAAACDGSSLGADVKEAVDGGDVAWGWWERLRLQGRGERTKERVTLKFRPTS</sequence>
<dbReference type="EMBL" id="CM002923">
    <property type="protein sequence ID" value="KGN62073.1"/>
    <property type="molecule type" value="Genomic_DNA"/>
</dbReference>
<organism evidence="1 2">
    <name type="scientific">Cucumis sativus</name>
    <name type="common">Cucumber</name>
    <dbReference type="NCBI Taxonomy" id="3659"/>
    <lineage>
        <taxon>Eukaryota</taxon>
        <taxon>Viridiplantae</taxon>
        <taxon>Streptophyta</taxon>
        <taxon>Embryophyta</taxon>
        <taxon>Tracheophyta</taxon>
        <taxon>Spermatophyta</taxon>
        <taxon>Magnoliopsida</taxon>
        <taxon>eudicotyledons</taxon>
        <taxon>Gunneridae</taxon>
        <taxon>Pentapetalae</taxon>
        <taxon>rosids</taxon>
        <taxon>fabids</taxon>
        <taxon>Cucurbitales</taxon>
        <taxon>Cucurbitaceae</taxon>
        <taxon>Benincaseae</taxon>
        <taxon>Cucumis</taxon>
    </lineage>
</organism>
<reference evidence="1 2" key="2">
    <citation type="journal article" date="2009" name="PLoS ONE">
        <title>An integrated genetic and cytogenetic map of the cucumber genome.</title>
        <authorList>
            <person name="Ren Y."/>
            <person name="Zhang Z."/>
            <person name="Liu J."/>
            <person name="Staub J.E."/>
            <person name="Han Y."/>
            <person name="Cheng Z."/>
            <person name="Li X."/>
            <person name="Lu J."/>
            <person name="Miao H."/>
            <person name="Kang H."/>
            <person name="Xie B."/>
            <person name="Gu X."/>
            <person name="Wang X."/>
            <person name="Du Y."/>
            <person name="Jin W."/>
            <person name="Huang S."/>
        </authorList>
    </citation>
    <scope>NUCLEOTIDE SEQUENCE [LARGE SCALE GENOMIC DNA]</scope>
    <source>
        <strain evidence="2">cv. 9930</strain>
    </source>
</reference>
<dbReference type="Gramene" id="KGN62073">
    <property type="protein sequence ID" value="KGN62073"/>
    <property type="gene ID" value="Csa_2G295980"/>
</dbReference>
<reference evidence="1 2" key="3">
    <citation type="journal article" date="2010" name="BMC Genomics">
        <title>Transcriptome sequencing and comparative analysis of cucumber flowers with different sex types.</title>
        <authorList>
            <person name="Guo S."/>
            <person name="Zheng Y."/>
            <person name="Joung J.G."/>
            <person name="Liu S."/>
            <person name="Zhang Z."/>
            <person name="Crasta O.R."/>
            <person name="Sobral B.W."/>
            <person name="Xu Y."/>
            <person name="Huang S."/>
            <person name="Fei Z."/>
        </authorList>
    </citation>
    <scope>NUCLEOTIDE SEQUENCE [LARGE SCALE GENOMIC DNA]</scope>
    <source>
        <strain evidence="2">cv. 9930</strain>
    </source>
</reference>
<reference evidence="1 2" key="1">
    <citation type="journal article" date="2009" name="Nat. Genet.">
        <title>The genome of the cucumber, Cucumis sativus L.</title>
        <authorList>
            <person name="Huang S."/>
            <person name="Li R."/>
            <person name="Zhang Z."/>
            <person name="Li L."/>
            <person name="Gu X."/>
            <person name="Fan W."/>
            <person name="Lucas W.J."/>
            <person name="Wang X."/>
            <person name="Xie B."/>
            <person name="Ni P."/>
            <person name="Ren Y."/>
            <person name="Zhu H."/>
            <person name="Li J."/>
            <person name="Lin K."/>
            <person name="Jin W."/>
            <person name="Fei Z."/>
            <person name="Li G."/>
            <person name="Staub J."/>
            <person name="Kilian A."/>
            <person name="van der Vossen E.A."/>
            <person name="Wu Y."/>
            <person name="Guo J."/>
            <person name="He J."/>
            <person name="Jia Z."/>
            <person name="Ren Y."/>
            <person name="Tian G."/>
            <person name="Lu Y."/>
            <person name="Ruan J."/>
            <person name="Qian W."/>
            <person name="Wang M."/>
            <person name="Huang Q."/>
            <person name="Li B."/>
            <person name="Xuan Z."/>
            <person name="Cao J."/>
            <person name="Asan"/>
            <person name="Wu Z."/>
            <person name="Zhang J."/>
            <person name="Cai Q."/>
            <person name="Bai Y."/>
            <person name="Zhao B."/>
            <person name="Han Y."/>
            <person name="Li Y."/>
            <person name="Li X."/>
            <person name="Wang S."/>
            <person name="Shi Q."/>
            <person name="Liu S."/>
            <person name="Cho W.K."/>
            <person name="Kim J.Y."/>
            <person name="Xu Y."/>
            <person name="Heller-Uszynska K."/>
            <person name="Miao H."/>
            <person name="Cheng Z."/>
            <person name="Zhang S."/>
            <person name="Wu J."/>
            <person name="Yang Y."/>
            <person name="Kang H."/>
            <person name="Li M."/>
            <person name="Liang H."/>
            <person name="Ren X."/>
            <person name="Shi Z."/>
            <person name="Wen M."/>
            <person name="Jian M."/>
            <person name="Yang H."/>
            <person name="Zhang G."/>
            <person name="Yang Z."/>
            <person name="Chen R."/>
            <person name="Liu S."/>
            <person name="Li J."/>
            <person name="Ma L."/>
            <person name="Liu H."/>
            <person name="Zhou Y."/>
            <person name="Zhao J."/>
            <person name="Fang X."/>
            <person name="Li G."/>
            <person name="Fang L."/>
            <person name="Li Y."/>
            <person name="Liu D."/>
            <person name="Zheng H."/>
            <person name="Zhang Y."/>
            <person name="Qin N."/>
            <person name="Li Z."/>
            <person name="Yang G."/>
            <person name="Yang S."/>
            <person name="Bolund L."/>
            <person name="Kristiansen K."/>
            <person name="Zheng H."/>
            <person name="Li S."/>
            <person name="Zhang X."/>
            <person name="Yang H."/>
            <person name="Wang J."/>
            <person name="Sun R."/>
            <person name="Zhang B."/>
            <person name="Jiang S."/>
            <person name="Wang J."/>
            <person name="Du Y."/>
            <person name="Li S."/>
        </authorList>
    </citation>
    <scope>NUCLEOTIDE SEQUENCE [LARGE SCALE GENOMIC DNA]</scope>
    <source>
        <strain evidence="2">cv. 9930</strain>
    </source>
</reference>
<reference evidence="1 2" key="4">
    <citation type="journal article" date="2011" name="BMC Genomics">
        <title>RNA-Seq improves annotation of protein-coding genes in the cucumber genome.</title>
        <authorList>
            <person name="Li Z."/>
            <person name="Zhang Z."/>
            <person name="Yan P."/>
            <person name="Huang S."/>
            <person name="Fei Z."/>
            <person name="Lin K."/>
        </authorList>
    </citation>
    <scope>NUCLEOTIDE SEQUENCE [LARGE SCALE GENOMIC DNA]</scope>
    <source>
        <strain evidence="2">cv. 9930</strain>
    </source>
</reference>
<protein>
    <submittedName>
        <fullName evidence="1">Uncharacterized protein</fullName>
    </submittedName>
</protein>
<accession>A0A0A0LJX0</accession>
<proteinExistence type="predicted"/>
<keyword evidence="2" id="KW-1185">Reference proteome</keyword>
<evidence type="ECO:0000313" key="1">
    <source>
        <dbReference type="EMBL" id="KGN62073.1"/>
    </source>
</evidence>
<evidence type="ECO:0000313" key="2">
    <source>
        <dbReference type="Proteomes" id="UP000029981"/>
    </source>
</evidence>